<dbReference type="AlphaFoldDB" id="A0A225W7Y3"/>
<gene>
    <name evidence="1" type="ORF">PHMEG_00012759</name>
</gene>
<name>A0A225W7Y3_9STRA</name>
<protein>
    <submittedName>
        <fullName evidence="1">Uncharacterized protein</fullName>
    </submittedName>
</protein>
<reference evidence="2" key="1">
    <citation type="submission" date="2017-03" db="EMBL/GenBank/DDBJ databases">
        <title>Phytopthora megakarya and P. palmivora, two closely related causual agents of cacao black pod achieved similar genome size and gene model numbers by different mechanisms.</title>
        <authorList>
            <person name="Ali S."/>
            <person name="Shao J."/>
            <person name="Larry D.J."/>
            <person name="Kronmiller B."/>
            <person name="Shen D."/>
            <person name="Strem M.D."/>
            <person name="Melnick R.L."/>
            <person name="Guiltinan M.J."/>
            <person name="Tyler B.M."/>
            <person name="Meinhardt L.W."/>
            <person name="Bailey B.A."/>
        </authorList>
    </citation>
    <scope>NUCLEOTIDE SEQUENCE [LARGE SCALE GENOMIC DNA]</scope>
    <source>
        <strain evidence="2">zdho120</strain>
    </source>
</reference>
<organism evidence="1 2">
    <name type="scientific">Phytophthora megakarya</name>
    <dbReference type="NCBI Taxonomy" id="4795"/>
    <lineage>
        <taxon>Eukaryota</taxon>
        <taxon>Sar</taxon>
        <taxon>Stramenopiles</taxon>
        <taxon>Oomycota</taxon>
        <taxon>Peronosporomycetes</taxon>
        <taxon>Peronosporales</taxon>
        <taxon>Peronosporaceae</taxon>
        <taxon>Phytophthora</taxon>
    </lineage>
</organism>
<proteinExistence type="predicted"/>
<dbReference type="Proteomes" id="UP000198211">
    <property type="component" value="Unassembled WGS sequence"/>
</dbReference>
<sequence length="75" mass="8372">MESLGLQELGSLADYVADGEDIYKFVLTPRDVLLLDGDLDKAIKSVEFEREVASILTEFTPDQLAERVFVTVSIH</sequence>
<dbReference type="OrthoDB" id="129630at2759"/>
<evidence type="ECO:0000313" key="1">
    <source>
        <dbReference type="EMBL" id="OWZ13853.1"/>
    </source>
</evidence>
<keyword evidence="2" id="KW-1185">Reference proteome</keyword>
<evidence type="ECO:0000313" key="2">
    <source>
        <dbReference type="Proteomes" id="UP000198211"/>
    </source>
</evidence>
<comment type="caution">
    <text evidence="1">The sequence shown here is derived from an EMBL/GenBank/DDBJ whole genome shotgun (WGS) entry which is preliminary data.</text>
</comment>
<dbReference type="EMBL" id="NBNE01001481">
    <property type="protein sequence ID" value="OWZ13853.1"/>
    <property type="molecule type" value="Genomic_DNA"/>
</dbReference>
<accession>A0A225W7Y3</accession>